<feature type="transmembrane region" description="Helical" evidence="8">
    <location>
        <begin position="319"/>
        <end position="336"/>
    </location>
</feature>
<gene>
    <name evidence="10" type="primary">xrtA</name>
    <name evidence="10" type="ORF">GRI94_11740</name>
</gene>
<keyword evidence="7 8" id="KW-0472">Membrane</keyword>
<evidence type="ECO:0000256" key="2">
    <source>
        <dbReference type="ARBA" id="ARBA00022475"/>
    </source>
</evidence>
<evidence type="ECO:0000313" key="11">
    <source>
        <dbReference type="Proteomes" id="UP000446786"/>
    </source>
</evidence>
<protein>
    <submittedName>
        <fullName evidence="10">Exosortase A</fullName>
        <ecNumber evidence="10">3.4.22.-</ecNumber>
    </submittedName>
</protein>
<dbReference type="Proteomes" id="UP000446786">
    <property type="component" value="Unassembled WGS sequence"/>
</dbReference>
<name>A0A845AUK5_9SPHN</name>
<keyword evidence="4 8" id="KW-0812">Transmembrane</keyword>
<dbReference type="Pfam" id="PF09721">
    <property type="entry name" value="Exosortase_EpsH"/>
    <property type="match status" value="1"/>
</dbReference>
<evidence type="ECO:0000256" key="1">
    <source>
        <dbReference type="ARBA" id="ARBA00004651"/>
    </source>
</evidence>
<keyword evidence="6 8" id="KW-1133">Transmembrane helix</keyword>
<evidence type="ECO:0000256" key="7">
    <source>
        <dbReference type="ARBA" id="ARBA00023136"/>
    </source>
</evidence>
<dbReference type="NCBIfam" id="TIGR03109">
    <property type="entry name" value="exosort_XrtA"/>
    <property type="match status" value="1"/>
</dbReference>
<dbReference type="Pfam" id="PF11984">
    <property type="entry name" value="DUF3485"/>
    <property type="match status" value="1"/>
</dbReference>
<reference evidence="10 11" key="1">
    <citation type="submission" date="2019-12" db="EMBL/GenBank/DDBJ databases">
        <title>Genomic-based taxomic classification of the family Erythrobacteraceae.</title>
        <authorList>
            <person name="Xu L."/>
        </authorList>
    </citation>
    <scope>NUCLEOTIDE SEQUENCE [LARGE SCALE GENOMIC DNA]</scope>
    <source>
        <strain evidence="10 11">JCM 16677</strain>
    </source>
</reference>
<feature type="transmembrane region" description="Helical" evidence="8">
    <location>
        <begin position="55"/>
        <end position="74"/>
    </location>
</feature>
<dbReference type="InterPro" id="IPR026392">
    <property type="entry name" value="Exo/Archaeosortase_dom"/>
</dbReference>
<dbReference type="EC" id="3.4.22.-" evidence="10"/>
<dbReference type="OrthoDB" id="9797363at2"/>
<sequence>MQPSSTLGRIRDGHWHENIAEAWRMPLARLALVVAAVFLATSGDWIVMAKQWWNISTYNHILLIPLIVGALVWSRRSELAKIAPEAWWPGLLGLGGAMFVWLLGTIGGVNTISQFGAVAALQMSVLALLGPRVAAGLAFPLAYMLFLVPFGDELVPALQMITAKITIALTEWSGIPAQIEGVFIDTPAGLFEVAEACSGVKFLVAMVALGVLVAQTCFNRWSRRAVFMAACIIVPILANGVRAWGTIYIAQSQGIEFAAGFDHIFYGWIFFAIVVALVLGVAWQWFDRAPDEPAIDGEALATAPSLDPLASFRMAGNPAILAASLTVLVFALWASVASRLEAQMPSRISLPQIEGWQSVPYTPELDWEPRATGADHRLLGRYRNGAGQEVDVFIATYSSQGDGKEASAANEGALVPDTAWRWMSGETAQTGAKVDQLYALGRIKRRAETSYISGDLVTGSAAELKLAAIRDRFALRSVPTTMVILSAVEQPDQDPAKAIASLRRSTGPLGPWIDRILQSR</sequence>
<evidence type="ECO:0000256" key="4">
    <source>
        <dbReference type="ARBA" id="ARBA00022692"/>
    </source>
</evidence>
<evidence type="ECO:0000259" key="9">
    <source>
        <dbReference type="Pfam" id="PF11984"/>
    </source>
</evidence>
<keyword evidence="3" id="KW-0645">Protease</keyword>
<dbReference type="InterPro" id="IPR013426">
    <property type="entry name" value="EpsH-like"/>
</dbReference>
<feature type="transmembrane region" description="Helical" evidence="8">
    <location>
        <begin position="30"/>
        <end position="49"/>
    </location>
</feature>
<evidence type="ECO:0000256" key="3">
    <source>
        <dbReference type="ARBA" id="ARBA00022670"/>
    </source>
</evidence>
<dbReference type="AlphaFoldDB" id="A0A845AUK5"/>
<feature type="domain" description="Methanolan biosynthesis EpsI" evidence="9">
    <location>
        <begin position="323"/>
        <end position="504"/>
    </location>
</feature>
<dbReference type="GO" id="GO:0005886">
    <property type="term" value="C:plasma membrane"/>
    <property type="evidence" value="ECO:0007669"/>
    <property type="project" value="UniProtKB-SubCell"/>
</dbReference>
<feature type="transmembrane region" description="Helical" evidence="8">
    <location>
        <begin position="265"/>
        <end position="286"/>
    </location>
</feature>
<dbReference type="NCBIfam" id="TIGR04178">
    <property type="entry name" value="exo_archaeo"/>
    <property type="match status" value="1"/>
</dbReference>
<dbReference type="InterPro" id="IPR014263">
    <property type="entry name" value="Methanolan_biosynth_EpsI"/>
</dbReference>
<evidence type="ECO:0000256" key="8">
    <source>
        <dbReference type="SAM" id="Phobius"/>
    </source>
</evidence>
<dbReference type="NCBIfam" id="TIGR02602">
    <property type="entry name" value="8TM_EpsH"/>
    <property type="match status" value="1"/>
</dbReference>
<dbReference type="GO" id="GO:0008233">
    <property type="term" value="F:peptidase activity"/>
    <property type="evidence" value="ECO:0007669"/>
    <property type="project" value="UniProtKB-KW"/>
</dbReference>
<dbReference type="InterPro" id="IPR017540">
    <property type="entry name" value="Exosortase-1"/>
</dbReference>
<evidence type="ECO:0000313" key="10">
    <source>
        <dbReference type="EMBL" id="MXP32491.1"/>
    </source>
</evidence>
<evidence type="ECO:0000256" key="6">
    <source>
        <dbReference type="ARBA" id="ARBA00022989"/>
    </source>
</evidence>
<keyword evidence="11" id="KW-1185">Reference proteome</keyword>
<accession>A0A845AUK5</accession>
<feature type="transmembrane region" description="Helical" evidence="8">
    <location>
        <begin position="225"/>
        <end position="245"/>
    </location>
</feature>
<keyword evidence="2" id="KW-1003">Cell membrane</keyword>
<dbReference type="NCBIfam" id="TIGR02914">
    <property type="entry name" value="EpsI_fam"/>
    <property type="match status" value="1"/>
</dbReference>
<dbReference type="EMBL" id="WTYE01000001">
    <property type="protein sequence ID" value="MXP32491.1"/>
    <property type="molecule type" value="Genomic_DNA"/>
</dbReference>
<organism evidence="10 11">
    <name type="scientific">Parerythrobacter jejuensis</name>
    <dbReference type="NCBI Taxonomy" id="795812"/>
    <lineage>
        <taxon>Bacteria</taxon>
        <taxon>Pseudomonadati</taxon>
        <taxon>Pseudomonadota</taxon>
        <taxon>Alphaproteobacteria</taxon>
        <taxon>Sphingomonadales</taxon>
        <taxon>Erythrobacteraceae</taxon>
        <taxon>Parerythrobacter</taxon>
    </lineage>
</organism>
<comment type="caution">
    <text evidence="10">The sequence shown here is derived from an EMBL/GenBank/DDBJ whole genome shotgun (WGS) entry which is preliminary data.</text>
</comment>
<comment type="subcellular location">
    <subcellularLocation>
        <location evidence="1">Cell membrane</location>
        <topology evidence="1">Multi-pass membrane protein</topology>
    </subcellularLocation>
</comment>
<dbReference type="GO" id="GO:0006508">
    <property type="term" value="P:proteolysis"/>
    <property type="evidence" value="ECO:0007669"/>
    <property type="project" value="UniProtKB-KW"/>
</dbReference>
<proteinExistence type="predicted"/>
<feature type="transmembrane region" description="Helical" evidence="8">
    <location>
        <begin position="86"/>
        <end position="106"/>
    </location>
</feature>
<feature type="transmembrane region" description="Helical" evidence="8">
    <location>
        <begin position="134"/>
        <end position="151"/>
    </location>
</feature>
<keyword evidence="5 10" id="KW-0378">Hydrolase</keyword>
<evidence type="ECO:0000256" key="5">
    <source>
        <dbReference type="ARBA" id="ARBA00022801"/>
    </source>
</evidence>
<dbReference type="InterPro" id="IPR019127">
    <property type="entry name" value="Exosortase"/>
</dbReference>